<dbReference type="Gene3D" id="3.30.565.10">
    <property type="entry name" value="Histidine kinase-like ATPase, C-terminal domain"/>
    <property type="match status" value="1"/>
</dbReference>
<evidence type="ECO:0000256" key="4">
    <source>
        <dbReference type="ARBA" id="ARBA00022553"/>
    </source>
</evidence>
<dbReference type="GO" id="GO:0016301">
    <property type="term" value="F:kinase activity"/>
    <property type="evidence" value="ECO:0007669"/>
    <property type="project" value="UniProtKB-KW"/>
</dbReference>
<feature type="domain" description="Histidine kinase" evidence="10">
    <location>
        <begin position="310"/>
        <end position="524"/>
    </location>
</feature>
<keyword evidence="6 12" id="KW-0418">Kinase</keyword>
<dbReference type="SUPFAM" id="SSF47384">
    <property type="entry name" value="Homodimeric domain of signal transducing histidine kinase"/>
    <property type="match status" value="1"/>
</dbReference>
<dbReference type="Pfam" id="PF00512">
    <property type="entry name" value="HisKA"/>
    <property type="match status" value="1"/>
</dbReference>
<dbReference type="InterPro" id="IPR052162">
    <property type="entry name" value="Sensor_kinase/Photoreceptor"/>
</dbReference>
<evidence type="ECO:0000256" key="9">
    <source>
        <dbReference type="SAM" id="Phobius"/>
    </source>
</evidence>
<dbReference type="Gene3D" id="1.10.287.130">
    <property type="match status" value="1"/>
</dbReference>
<feature type="coiled-coil region" evidence="7">
    <location>
        <begin position="280"/>
        <end position="307"/>
    </location>
</feature>
<dbReference type="InterPro" id="IPR007891">
    <property type="entry name" value="CHASE3"/>
</dbReference>
<evidence type="ECO:0000256" key="2">
    <source>
        <dbReference type="ARBA" id="ARBA00004370"/>
    </source>
</evidence>
<evidence type="ECO:0000256" key="8">
    <source>
        <dbReference type="SAM" id="MobiDB-lite"/>
    </source>
</evidence>
<feature type="transmembrane region" description="Helical" evidence="9">
    <location>
        <begin position="37"/>
        <end position="55"/>
    </location>
</feature>
<dbReference type="SMART" id="SM00304">
    <property type="entry name" value="HAMP"/>
    <property type="match status" value="1"/>
</dbReference>
<name>A0ABQ2FL66_9DEIO</name>
<sequence>MSAPAPHAEPGAPTADVQTPAPLRGVPSLRQVLLRPFVLPFALLLGVGATITYGVNRNDQAVGLVLDAQTRLQLITDLAKQVSVMESGQRGYVITGQPLFLEPYENGKLTFQADVFALHDLSVTPLQRTNLARVQALVNRWHEEAAQPEIRARQVSMSRAAERVSGGVGRTLLNDARTVLDTMTTNESIRLSDATRASKSLLRLVQLLSVAGVLLSVTLILFTAYRVTRSVSRMLLSLNSAAQSIAQGHYDQRTPRMPVEELAHLGAQFDAMASAVQDRERQLRGAAEALRATNEHLERSNRELEQFAYVASHDLQEPLRTIGSYTELLARRYHDQLDDRARQYIDFTTSATLRMKTLIQDLLVYSRVRKAPRVTQQVDLNVLTSEITADLNAQIRSSGAHVQVEALPTVISSPDLLRHALQNLIGNALKFQRPGTAPHVHVRAERRPGRWVIHVQDNGIGIAPEYHDRIFGVFQRLHPMDEYAGSGIGLAVTRSAAEQLGGELWLDSVPGQGSTFHLALPDPPDPTGDPT</sequence>
<dbReference type="InterPro" id="IPR036890">
    <property type="entry name" value="HATPase_C_sf"/>
</dbReference>
<comment type="catalytic activity">
    <reaction evidence="1">
        <text>ATP + protein L-histidine = ADP + protein N-phospho-L-histidine.</text>
        <dbReference type="EC" id="2.7.13.3"/>
    </reaction>
</comment>
<dbReference type="PROSITE" id="PS50885">
    <property type="entry name" value="HAMP"/>
    <property type="match status" value="1"/>
</dbReference>
<evidence type="ECO:0000256" key="6">
    <source>
        <dbReference type="ARBA" id="ARBA00022777"/>
    </source>
</evidence>
<keyword evidence="13" id="KW-1185">Reference proteome</keyword>
<dbReference type="SMART" id="SM00388">
    <property type="entry name" value="HisKA"/>
    <property type="match status" value="1"/>
</dbReference>
<feature type="transmembrane region" description="Helical" evidence="9">
    <location>
        <begin position="204"/>
        <end position="225"/>
    </location>
</feature>
<dbReference type="Gene3D" id="6.10.340.10">
    <property type="match status" value="1"/>
</dbReference>
<comment type="subcellular location">
    <subcellularLocation>
        <location evidence="2">Membrane</location>
    </subcellularLocation>
</comment>
<dbReference type="Proteomes" id="UP000604341">
    <property type="component" value="Unassembled WGS sequence"/>
</dbReference>
<dbReference type="PRINTS" id="PR00344">
    <property type="entry name" value="BCTRLSENSOR"/>
</dbReference>
<organism evidence="12 13">
    <name type="scientific">Deinococcus radiotolerans</name>
    <dbReference type="NCBI Taxonomy" id="1309407"/>
    <lineage>
        <taxon>Bacteria</taxon>
        <taxon>Thermotogati</taxon>
        <taxon>Deinococcota</taxon>
        <taxon>Deinococci</taxon>
        <taxon>Deinococcales</taxon>
        <taxon>Deinococcaceae</taxon>
        <taxon>Deinococcus</taxon>
    </lineage>
</organism>
<keyword evidence="9" id="KW-1133">Transmembrane helix</keyword>
<dbReference type="EMBL" id="BMPE01000010">
    <property type="protein sequence ID" value="GGL08892.1"/>
    <property type="molecule type" value="Genomic_DNA"/>
</dbReference>
<dbReference type="PANTHER" id="PTHR43304">
    <property type="entry name" value="PHYTOCHROME-LIKE PROTEIN CPH1"/>
    <property type="match status" value="1"/>
</dbReference>
<comment type="caution">
    <text evidence="12">The sequence shown here is derived from an EMBL/GenBank/DDBJ whole genome shotgun (WGS) entry which is preliminary data.</text>
</comment>
<dbReference type="CDD" id="cd19410">
    <property type="entry name" value="HK9-like_sensor"/>
    <property type="match status" value="1"/>
</dbReference>
<dbReference type="InterPro" id="IPR005467">
    <property type="entry name" value="His_kinase_dom"/>
</dbReference>
<feature type="region of interest" description="Disordered" evidence="8">
    <location>
        <begin position="1"/>
        <end position="21"/>
    </location>
</feature>
<keyword evidence="9" id="KW-0472">Membrane</keyword>
<dbReference type="PANTHER" id="PTHR43304:SF1">
    <property type="entry name" value="PAC DOMAIN-CONTAINING PROTEIN"/>
    <property type="match status" value="1"/>
</dbReference>
<dbReference type="InterPro" id="IPR036097">
    <property type="entry name" value="HisK_dim/P_sf"/>
</dbReference>
<dbReference type="SUPFAM" id="SSF55874">
    <property type="entry name" value="ATPase domain of HSP90 chaperone/DNA topoisomerase II/histidine kinase"/>
    <property type="match status" value="1"/>
</dbReference>
<proteinExistence type="predicted"/>
<keyword evidence="4" id="KW-0597">Phosphoprotein</keyword>
<gene>
    <name evidence="12" type="ORF">GCM10010844_29550</name>
</gene>
<dbReference type="CDD" id="cd06225">
    <property type="entry name" value="HAMP"/>
    <property type="match status" value="1"/>
</dbReference>
<evidence type="ECO:0000256" key="1">
    <source>
        <dbReference type="ARBA" id="ARBA00000085"/>
    </source>
</evidence>
<dbReference type="InterPro" id="IPR003594">
    <property type="entry name" value="HATPase_dom"/>
</dbReference>
<dbReference type="Pfam" id="PF02518">
    <property type="entry name" value="HATPase_c"/>
    <property type="match status" value="1"/>
</dbReference>
<evidence type="ECO:0000256" key="5">
    <source>
        <dbReference type="ARBA" id="ARBA00022679"/>
    </source>
</evidence>
<keyword evidence="9" id="KW-0812">Transmembrane</keyword>
<evidence type="ECO:0000313" key="12">
    <source>
        <dbReference type="EMBL" id="GGL08892.1"/>
    </source>
</evidence>
<keyword evidence="7" id="KW-0175">Coiled coil</keyword>
<dbReference type="CDD" id="cd00082">
    <property type="entry name" value="HisKA"/>
    <property type="match status" value="1"/>
</dbReference>
<keyword evidence="5" id="KW-0808">Transferase</keyword>
<reference evidence="13" key="1">
    <citation type="journal article" date="2019" name="Int. J. Syst. Evol. Microbiol.">
        <title>The Global Catalogue of Microorganisms (GCM) 10K type strain sequencing project: providing services to taxonomists for standard genome sequencing and annotation.</title>
        <authorList>
            <consortium name="The Broad Institute Genomics Platform"/>
            <consortium name="The Broad Institute Genome Sequencing Center for Infectious Disease"/>
            <person name="Wu L."/>
            <person name="Ma J."/>
        </authorList>
    </citation>
    <scope>NUCLEOTIDE SEQUENCE [LARGE SCALE GENOMIC DNA]</scope>
    <source>
        <strain evidence="13">JCM 19173</strain>
    </source>
</reference>
<dbReference type="RefSeq" id="WP_189069760.1">
    <property type="nucleotide sequence ID" value="NZ_BMPE01000010.1"/>
</dbReference>
<dbReference type="InterPro" id="IPR004358">
    <property type="entry name" value="Sig_transdc_His_kin-like_C"/>
</dbReference>
<feature type="domain" description="HAMP" evidence="11">
    <location>
        <begin position="229"/>
        <end position="281"/>
    </location>
</feature>
<dbReference type="InterPro" id="IPR003660">
    <property type="entry name" value="HAMP_dom"/>
</dbReference>
<evidence type="ECO:0000259" key="11">
    <source>
        <dbReference type="PROSITE" id="PS50885"/>
    </source>
</evidence>
<dbReference type="SMART" id="SM00387">
    <property type="entry name" value="HATPase_c"/>
    <property type="match status" value="1"/>
</dbReference>
<accession>A0ABQ2FL66</accession>
<dbReference type="InterPro" id="IPR003661">
    <property type="entry name" value="HisK_dim/P_dom"/>
</dbReference>
<protein>
    <recommendedName>
        <fullName evidence="3">histidine kinase</fullName>
        <ecNumber evidence="3">2.7.13.3</ecNumber>
    </recommendedName>
</protein>
<evidence type="ECO:0000259" key="10">
    <source>
        <dbReference type="PROSITE" id="PS50109"/>
    </source>
</evidence>
<evidence type="ECO:0000313" key="13">
    <source>
        <dbReference type="Proteomes" id="UP000604341"/>
    </source>
</evidence>
<dbReference type="EC" id="2.7.13.3" evidence="3"/>
<evidence type="ECO:0000256" key="3">
    <source>
        <dbReference type="ARBA" id="ARBA00012438"/>
    </source>
</evidence>
<dbReference type="Pfam" id="PF05227">
    <property type="entry name" value="CHASE3"/>
    <property type="match status" value="1"/>
</dbReference>
<evidence type="ECO:0000256" key="7">
    <source>
        <dbReference type="SAM" id="Coils"/>
    </source>
</evidence>
<dbReference type="PROSITE" id="PS50109">
    <property type="entry name" value="HIS_KIN"/>
    <property type="match status" value="1"/>
</dbReference>